<dbReference type="GO" id="GO:0019136">
    <property type="term" value="F:deoxynucleoside kinase activity"/>
    <property type="evidence" value="ECO:0007669"/>
    <property type="project" value="InterPro"/>
</dbReference>
<keyword evidence="2" id="KW-0547">Nucleotide-binding</keyword>
<name>A0A369XS09_9PROT</name>
<dbReference type="GO" id="GO:0005737">
    <property type="term" value="C:cytoplasm"/>
    <property type="evidence" value="ECO:0007669"/>
    <property type="project" value="TreeGrafter"/>
</dbReference>
<dbReference type="GO" id="GO:0005524">
    <property type="term" value="F:ATP binding"/>
    <property type="evidence" value="ECO:0007669"/>
    <property type="project" value="UniProtKB-KW"/>
</dbReference>
<evidence type="ECO:0000256" key="1">
    <source>
        <dbReference type="PIRSR" id="PIRSR000705-1"/>
    </source>
</evidence>
<dbReference type="EMBL" id="QPGA01000002">
    <property type="protein sequence ID" value="RDE52190.1"/>
    <property type="molecule type" value="Genomic_DNA"/>
</dbReference>
<feature type="active site" description="Proton acceptor" evidence="1">
    <location>
        <position position="91"/>
    </location>
</feature>
<reference evidence="4 5" key="1">
    <citation type="submission" date="2018-05" db="EMBL/GenBank/DDBJ databases">
        <title>Integrated omic analyses show evidence that a Ca. Accumulibacter phosphatis strain performs denitrification under micro-aerobic conditions.</title>
        <authorList>
            <person name="Camejo P.Y."/>
            <person name="Katherine M.D."/>
            <person name="Daniel N.R."/>
        </authorList>
    </citation>
    <scope>NUCLEOTIDE SEQUENCE [LARGE SCALE GENOMIC DNA]</scope>
    <source>
        <strain evidence="4">UW-LDO-IC</strain>
    </source>
</reference>
<keyword evidence="4" id="KW-0808">Transferase</keyword>
<dbReference type="SUPFAM" id="SSF52540">
    <property type="entry name" value="P-loop containing nucleoside triphosphate hydrolases"/>
    <property type="match status" value="1"/>
</dbReference>
<protein>
    <submittedName>
        <fullName evidence="4">Deoxynucleoside kinase</fullName>
    </submittedName>
</protein>
<accession>A0A369XS09</accession>
<evidence type="ECO:0000313" key="5">
    <source>
        <dbReference type="Proteomes" id="UP000253831"/>
    </source>
</evidence>
<dbReference type="PIRSF" id="PIRSF000705">
    <property type="entry name" value="DNK"/>
    <property type="match status" value="1"/>
</dbReference>
<dbReference type="AlphaFoldDB" id="A0A369XS09"/>
<evidence type="ECO:0000313" key="4">
    <source>
        <dbReference type="EMBL" id="RDE52190.1"/>
    </source>
</evidence>
<dbReference type="Proteomes" id="UP000253831">
    <property type="component" value="Unassembled WGS sequence"/>
</dbReference>
<dbReference type="PANTHER" id="PTHR10513:SF46">
    <property type="entry name" value="DEOXYGUANOSINE KINASE"/>
    <property type="match status" value="1"/>
</dbReference>
<keyword evidence="2" id="KW-0067">ATP-binding</keyword>
<proteinExistence type="predicted"/>
<dbReference type="PANTHER" id="PTHR10513">
    <property type="entry name" value="DEOXYNUCLEOSIDE KINASE"/>
    <property type="match status" value="1"/>
</dbReference>
<dbReference type="InterPro" id="IPR050566">
    <property type="entry name" value="Deoxyribonucleoside_kinase"/>
</dbReference>
<feature type="binding site" evidence="2">
    <location>
        <begin position="17"/>
        <end position="25"/>
    </location>
    <ligand>
        <name>ATP</name>
        <dbReference type="ChEBI" id="CHEBI:30616"/>
    </ligand>
</feature>
<feature type="domain" description="Deoxynucleoside kinase" evidence="3">
    <location>
        <begin position="13"/>
        <end position="205"/>
    </location>
</feature>
<dbReference type="InterPro" id="IPR002624">
    <property type="entry name" value="DCK/DGK"/>
</dbReference>
<feature type="binding site" evidence="2">
    <location>
        <begin position="143"/>
        <end position="147"/>
    </location>
    <ligand>
        <name>ATP</name>
        <dbReference type="ChEBI" id="CHEBI:30616"/>
    </ligand>
</feature>
<dbReference type="Pfam" id="PF01712">
    <property type="entry name" value="dNK"/>
    <property type="match status" value="1"/>
</dbReference>
<dbReference type="Gene3D" id="3.40.50.300">
    <property type="entry name" value="P-loop containing nucleotide triphosphate hydrolases"/>
    <property type="match status" value="1"/>
</dbReference>
<comment type="caution">
    <text evidence="4">The sequence shown here is derived from an EMBL/GenBank/DDBJ whole genome shotgun (WGS) entry which is preliminary data.</text>
</comment>
<dbReference type="InterPro" id="IPR031314">
    <property type="entry name" value="DNK_dom"/>
</dbReference>
<evidence type="ECO:0000256" key="2">
    <source>
        <dbReference type="PIRSR" id="PIRSR000705-3"/>
    </source>
</evidence>
<dbReference type="InterPro" id="IPR027417">
    <property type="entry name" value="P-loop_NTPase"/>
</dbReference>
<keyword evidence="4" id="KW-0418">Kinase</keyword>
<evidence type="ECO:0000259" key="3">
    <source>
        <dbReference type="Pfam" id="PF01712"/>
    </source>
</evidence>
<organism evidence="4 5">
    <name type="scientific">Candidatus Accumulibacter meliphilus</name>
    <dbReference type="NCBI Taxonomy" id="2211374"/>
    <lineage>
        <taxon>Bacteria</taxon>
        <taxon>Pseudomonadati</taxon>
        <taxon>Pseudomonadota</taxon>
        <taxon>Betaproteobacteria</taxon>
        <taxon>Candidatus Accumulibacter</taxon>
    </lineage>
</organism>
<gene>
    <name evidence="4" type="ORF">DVS81_02880</name>
</gene>
<sequence>MSARNTLTAARHIVVEGPIGAGKTSLARRLGAHIDAQMLLEQPELNPFLSRFYQDQQHFALQTQLFFLFQRLDKLRELSQADFSARPVVADYLLEKDPLFALLTLSDDEYGLYRRIYEQLSPATKPPDLVIYLQAKPETLIARVRKRGIDMERRIADAYLTVLAESYMRFFHNYDAAPVMVVNSENINFVDSDDDFQLLVKRIESMRGHREYFNRGE</sequence>
<dbReference type="CDD" id="cd01673">
    <property type="entry name" value="dNK"/>
    <property type="match status" value="1"/>
</dbReference>